<dbReference type="Proteomes" id="UP000242875">
    <property type="component" value="Unassembled WGS sequence"/>
</dbReference>
<dbReference type="PANTHER" id="PTHR39473:SF1">
    <property type="entry name" value="DINB-LIKE DOMAIN-CONTAINING PROTEIN"/>
    <property type="match status" value="1"/>
</dbReference>
<dbReference type="PANTHER" id="PTHR39473">
    <property type="match status" value="1"/>
</dbReference>
<protein>
    <recommendedName>
        <fullName evidence="3">DinB-like domain-containing protein</fullName>
    </recommendedName>
</protein>
<accession>A0A261Y4M6</accession>
<evidence type="ECO:0000313" key="2">
    <source>
        <dbReference type="Proteomes" id="UP000242875"/>
    </source>
</evidence>
<dbReference type="OrthoDB" id="5564877at2759"/>
<keyword evidence="2" id="KW-1185">Reference proteome</keyword>
<proteinExistence type="predicted"/>
<name>A0A261Y4M6_9FUNG</name>
<organism evidence="1 2">
    <name type="scientific">Bifiguratus adelaidae</name>
    <dbReference type="NCBI Taxonomy" id="1938954"/>
    <lineage>
        <taxon>Eukaryota</taxon>
        <taxon>Fungi</taxon>
        <taxon>Fungi incertae sedis</taxon>
        <taxon>Mucoromycota</taxon>
        <taxon>Mucoromycotina</taxon>
        <taxon>Endogonomycetes</taxon>
        <taxon>Endogonales</taxon>
        <taxon>Endogonales incertae sedis</taxon>
        <taxon>Bifiguratus</taxon>
    </lineage>
</organism>
<evidence type="ECO:0000313" key="1">
    <source>
        <dbReference type="EMBL" id="OZJ05561.1"/>
    </source>
</evidence>
<comment type="caution">
    <text evidence="1">The sequence shown here is derived from an EMBL/GenBank/DDBJ whole genome shotgun (WGS) entry which is preliminary data.</text>
</comment>
<gene>
    <name evidence="1" type="ORF">BZG36_01710</name>
</gene>
<dbReference type="AlphaFoldDB" id="A0A261Y4M6"/>
<dbReference type="EMBL" id="MVBO01000013">
    <property type="protein sequence ID" value="OZJ05561.1"/>
    <property type="molecule type" value="Genomic_DNA"/>
</dbReference>
<evidence type="ECO:0008006" key="3">
    <source>
        <dbReference type="Google" id="ProtNLM"/>
    </source>
</evidence>
<reference evidence="1 2" key="1">
    <citation type="journal article" date="2017" name="Mycologia">
        <title>Bifiguratus adelaidae, gen. et sp. nov., a new member of Mucoromycotina in endophytic and soil-dwelling habitats.</title>
        <authorList>
            <person name="Torres-Cruz T.J."/>
            <person name="Billingsley Tobias T.L."/>
            <person name="Almatruk M."/>
            <person name="Hesse C."/>
            <person name="Kuske C.R."/>
            <person name="Desiro A."/>
            <person name="Benucci G.M."/>
            <person name="Bonito G."/>
            <person name="Stajich J.E."/>
            <person name="Dunlap C."/>
            <person name="Arnold A.E."/>
            <person name="Porras-Alfaro A."/>
        </authorList>
    </citation>
    <scope>NUCLEOTIDE SEQUENCE [LARGE SCALE GENOMIC DNA]</scope>
    <source>
        <strain evidence="1 2">AZ0501</strain>
    </source>
</reference>
<sequence>MLVDAATTTLQQAIELVGSLRENEYTRVSEMVPESSVGKHVRHVIDHYRIFLDALPNGPQDTVIVVNYDKRARSPAIEGSPSVAIEALRDLQRVIRAKFGGALSLNASCGLVATVSTGQSGNRQGSLKQEDTQVVSSLGRELWYCCMHAIHHYALIKVICIEIGHPAPQHFGVAPSTLQYQATQQNA</sequence>